<sequence>MSTTAVETWAGADLSQIGPIYPMVGTEIVLVIVGVLFWLAFHVLQARIERRELDADEAAARSQERISRVFEDEARE</sequence>
<evidence type="ECO:0000313" key="3">
    <source>
        <dbReference type="Proteomes" id="UP000051295"/>
    </source>
</evidence>
<comment type="caution">
    <text evidence="2">The sequence shown here is derived from an EMBL/GenBank/DDBJ whole genome shotgun (WGS) entry which is preliminary data.</text>
</comment>
<protein>
    <submittedName>
        <fullName evidence="2">Uncharacterized protein</fullName>
    </submittedName>
</protein>
<organism evidence="2 3">
    <name type="scientific">Roseovarius atlanticus</name>
    <dbReference type="NCBI Taxonomy" id="1641875"/>
    <lineage>
        <taxon>Bacteria</taxon>
        <taxon>Pseudomonadati</taxon>
        <taxon>Pseudomonadota</taxon>
        <taxon>Alphaproteobacteria</taxon>
        <taxon>Rhodobacterales</taxon>
        <taxon>Roseobacteraceae</taxon>
        <taxon>Roseovarius</taxon>
    </lineage>
</organism>
<evidence type="ECO:0000256" key="1">
    <source>
        <dbReference type="SAM" id="Phobius"/>
    </source>
</evidence>
<accession>A0A0T5NTH2</accession>
<dbReference type="STRING" id="1641875.XM53_12440"/>
<evidence type="ECO:0000313" key="2">
    <source>
        <dbReference type="EMBL" id="KRS12218.1"/>
    </source>
</evidence>
<dbReference type="EMBL" id="LAXJ01000011">
    <property type="protein sequence ID" value="KRS12218.1"/>
    <property type="molecule type" value="Genomic_DNA"/>
</dbReference>
<keyword evidence="1" id="KW-0812">Transmembrane</keyword>
<feature type="transmembrane region" description="Helical" evidence="1">
    <location>
        <begin position="20"/>
        <end position="41"/>
    </location>
</feature>
<dbReference type="AlphaFoldDB" id="A0A0T5NTH2"/>
<keyword evidence="1" id="KW-0472">Membrane</keyword>
<keyword evidence="3" id="KW-1185">Reference proteome</keyword>
<reference evidence="2 3" key="1">
    <citation type="submission" date="2015-04" db="EMBL/GenBank/DDBJ databases">
        <title>The draft genome sequence of Roseovarius sp.R12b.</title>
        <authorList>
            <person name="Li G."/>
            <person name="Lai Q."/>
            <person name="Shao Z."/>
            <person name="Yan P."/>
        </authorList>
    </citation>
    <scope>NUCLEOTIDE SEQUENCE [LARGE SCALE GENOMIC DNA]</scope>
    <source>
        <strain evidence="2 3">R12B</strain>
    </source>
</reference>
<keyword evidence="1" id="KW-1133">Transmembrane helix</keyword>
<dbReference type="RefSeq" id="WP_057793798.1">
    <property type="nucleotide sequence ID" value="NZ_LAXJ01000011.1"/>
</dbReference>
<gene>
    <name evidence="2" type="ORF">XM53_12440</name>
</gene>
<name>A0A0T5NTH2_9RHOB</name>
<proteinExistence type="predicted"/>
<dbReference type="OrthoDB" id="8450688at2"/>
<dbReference type="Proteomes" id="UP000051295">
    <property type="component" value="Unassembled WGS sequence"/>
</dbReference>
<dbReference type="PATRIC" id="fig|1641875.4.peg.281"/>